<dbReference type="InterPro" id="IPR036237">
    <property type="entry name" value="Xyl_isomerase-like_sf"/>
</dbReference>
<evidence type="ECO:0000259" key="2">
    <source>
        <dbReference type="Pfam" id="PF01261"/>
    </source>
</evidence>
<evidence type="ECO:0000256" key="1">
    <source>
        <dbReference type="ARBA" id="ARBA00023235"/>
    </source>
</evidence>
<dbReference type="Pfam" id="PF01261">
    <property type="entry name" value="AP_endonuc_2"/>
    <property type="match status" value="1"/>
</dbReference>
<dbReference type="AlphaFoldDB" id="A0A7C4PKE0"/>
<feature type="domain" description="Xylose isomerase-like TIM barrel" evidence="2">
    <location>
        <begin position="23"/>
        <end position="261"/>
    </location>
</feature>
<dbReference type="EMBL" id="DSYK01000026">
    <property type="protein sequence ID" value="HGS20328.1"/>
    <property type="molecule type" value="Genomic_DNA"/>
</dbReference>
<keyword evidence="1 3" id="KW-0413">Isomerase</keyword>
<evidence type="ECO:0000313" key="3">
    <source>
        <dbReference type="EMBL" id="HGS20328.1"/>
    </source>
</evidence>
<dbReference type="SUPFAM" id="SSF51658">
    <property type="entry name" value="Xylose isomerase-like"/>
    <property type="match status" value="1"/>
</dbReference>
<gene>
    <name evidence="3" type="ORF">ENT37_00480</name>
</gene>
<organism evidence="3">
    <name type="scientific">Anaerolinea thermolimosa</name>
    <dbReference type="NCBI Taxonomy" id="229919"/>
    <lineage>
        <taxon>Bacteria</taxon>
        <taxon>Bacillati</taxon>
        <taxon>Chloroflexota</taxon>
        <taxon>Anaerolineae</taxon>
        <taxon>Anaerolineales</taxon>
        <taxon>Anaerolineaceae</taxon>
        <taxon>Anaerolinea</taxon>
    </lineage>
</organism>
<protein>
    <submittedName>
        <fullName evidence="3">Sugar phosphate isomerase/epimerase</fullName>
    </submittedName>
</protein>
<name>A0A7C4PKE0_9CHLR</name>
<dbReference type="PANTHER" id="PTHR43489:SF7">
    <property type="entry name" value="3-DEHYDRO-D-GULOSIDE 4-EPIMERASE-RELATED"/>
    <property type="match status" value="1"/>
</dbReference>
<proteinExistence type="predicted"/>
<reference evidence="3" key="1">
    <citation type="journal article" date="2020" name="mSystems">
        <title>Genome- and Community-Level Interaction Insights into Carbon Utilization and Element Cycling Functions of Hydrothermarchaeota in Hydrothermal Sediment.</title>
        <authorList>
            <person name="Zhou Z."/>
            <person name="Liu Y."/>
            <person name="Xu W."/>
            <person name="Pan J."/>
            <person name="Luo Z.H."/>
            <person name="Li M."/>
        </authorList>
    </citation>
    <scope>NUCLEOTIDE SEQUENCE [LARGE SCALE GENOMIC DNA]</scope>
    <source>
        <strain evidence="3">SpSt-573</strain>
    </source>
</reference>
<dbReference type="InterPro" id="IPR013022">
    <property type="entry name" value="Xyl_isomerase-like_TIM-brl"/>
</dbReference>
<dbReference type="InterPro" id="IPR050417">
    <property type="entry name" value="Sugar_Epim/Isomerase"/>
</dbReference>
<dbReference type="Gene3D" id="3.20.20.150">
    <property type="entry name" value="Divalent-metal-dependent TIM barrel enzymes"/>
    <property type="match status" value="1"/>
</dbReference>
<accession>A0A7C4PKE0</accession>
<sequence>MKLGICGFLSGKNADGREFDFLSLARQAGFDYVEWPLSTLAGLSEEDFSEAVRKLKASGMVCEACNLFFPGTLRLTGPGVNHQVIRDYLELALGRAGQLGAQVVVFGSGGARRVPEGFPKEQAWVQLVEMLRSAGEIARRYGIVIAIEPLNRDETNLIHTAAEGFALARLVDHPSVRLLLDIYHMVKEKEDFGVAQTARGWLAHAHFAEPNRRTFPTVVDETGRAFFEALMQSGYTGRVSLEAGFTDFESESRQALKVMRELAG</sequence>
<comment type="caution">
    <text evidence="3">The sequence shown here is derived from an EMBL/GenBank/DDBJ whole genome shotgun (WGS) entry which is preliminary data.</text>
</comment>
<dbReference type="GO" id="GO:0016853">
    <property type="term" value="F:isomerase activity"/>
    <property type="evidence" value="ECO:0007669"/>
    <property type="project" value="UniProtKB-KW"/>
</dbReference>
<dbReference type="PANTHER" id="PTHR43489">
    <property type="entry name" value="ISOMERASE"/>
    <property type="match status" value="1"/>
</dbReference>